<proteinExistence type="predicted"/>
<feature type="coiled-coil region" evidence="1">
    <location>
        <begin position="40"/>
        <end position="92"/>
    </location>
</feature>
<dbReference type="AlphaFoldDB" id="A0A371I5L5"/>
<evidence type="ECO:0000313" key="3">
    <source>
        <dbReference type="EMBL" id="RDY10326.1"/>
    </source>
</evidence>
<accession>A0A371I5L5</accession>
<keyword evidence="4" id="KW-1185">Reference proteome</keyword>
<sequence>MRSDNGRKRTTGGSCGSPQVERGRMRRRIAQAPRYNLFALVEARGKADEAESQLEELRETLEGWKRRFQDIVDEAETQVRAATADAQFWNDRYIKLAWLANLALMNIPRRLRAAEDMVEPTRTPREIKEFLEQCRKLYDRMKELSAPP</sequence>
<feature type="region of interest" description="Disordered" evidence="2">
    <location>
        <begin position="1"/>
        <end position="26"/>
    </location>
</feature>
<evidence type="ECO:0000256" key="1">
    <source>
        <dbReference type="SAM" id="Coils"/>
    </source>
</evidence>
<evidence type="ECO:0000256" key="2">
    <source>
        <dbReference type="SAM" id="MobiDB-lite"/>
    </source>
</evidence>
<comment type="caution">
    <text evidence="3">The sequence shown here is derived from an EMBL/GenBank/DDBJ whole genome shotgun (WGS) entry which is preliminary data.</text>
</comment>
<feature type="non-terminal residue" evidence="3">
    <location>
        <position position="1"/>
    </location>
</feature>
<dbReference type="EMBL" id="QJKJ01000861">
    <property type="protein sequence ID" value="RDY10326.1"/>
    <property type="molecule type" value="Genomic_DNA"/>
</dbReference>
<gene>
    <name evidence="3" type="ORF">CR513_05157</name>
</gene>
<name>A0A371I5L5_MUCPR</name>
<organism evidence="3 4">
    <name type="scientific">Mucuna pruriens</name>
    <name type="common">Velvet bean</name>
    <name type="synonym">Dolichos pruriens</name>
    <dbReference type="NCBI Taxonomy" id="157652"/>
    <lineage>
        <taxon>Eukaryota</taxon>
        <taxon>Viridiplantae</taxon>
        <taxon>Streptophyta</taxon>
        <taxon>Embryophyta</taxon>
        <taxon>Tracheophyta</taxon>
        <taxon>Spermatophyta</taxon>
        <taxon>Magnoliopsida</taxon>
        <taxon>eudicotyledons</taxon>
        <taxon>Gunneridae</taxon>
        <taxon>Pentapetalae</taxon>
        <taxon>rosids</taxon>
        <taxon>fabids</taxon>
        <taxon>Fabales</taxon>
        <taxon>Fabaceae</taxon>
        <taxon>Papilionoideae</taxon>
        <taxon>50 kb inversion clade</taxon>
        <taxon>NPAAA clade</taxon>
        <taxon>indigoferoid/millettioid clade</taxon>
        <taxon>Phaseoleae</taxon>
        <taxon>Mucuna</taxon>
    </lineage>
</organism>
<protein>
    <submittedName>
        <fullName evidence="3">Uncharacterized protein</fullName>
    </submittedName>
</protein>
<dbReference type="Proteomes" id="UP000257109">
    <property type="component" value="Unassembled WGS sequence"/>
</dbReference>
<reference evidence="3" key="1">
    <citation type="submission" date="2018-05" db="EMBL/GenBank/DDBJ databases">
        <title>Draft genome of Mucuna pruriens seed.</title>
        <authorList>
            <person name="Nnadi N.E."/>
            <person name="Vos R."/>
            <person name="Hasami M.H."/>
            <person name="Devisetty U.K."/>
            <person name="Aguiy J.C."/>
        </authorList>
    </citation>
    <scope>NUCLEOTIDE SEQUENCE [LARGE SCALE GENOMIC DNA]</scope>
    <source>
        <strain evidence="3">JCA_2017</strain>
    </source>
</reference>
<keyword evidence="1" id="KW-0175">Coiled coil</keyword>
<evidence type="ECO:0000313" key="4">
    <source>
        <dbReference type="Proteomes" id="UP000257109"/>
    </source>
</evidence>